<accession>A0A9P5SSE7</accession>
<evidence type="ECO:0000256" key="4">
    <source>
        <dbReference type="ARBA" id="ARBA00022946"/>
    </source>
</evidence>
<proteinExistence type="inferred from homology"/>
<keyword evidence="4" id="KW-0809">Transit peptide</keyword>
<keyword evidence="10" id="KW-1185">Reference proteome</keyword>
<evidence type="ECO:0000256" key="1">
    <source>
        <dbReference type="ARBA" id="ARBA00004167"/>
    </source>
</evidence>
<dbReference type="InterPro" id="IPR018625">
    <property type="entry name" value="Pet100"/>
</dbReference>
<evidence type="ECO:0000313" key="9">
    <source>
        <dbReference type="EMBL" id="KAF9335632.1"/>
    </source>
</evidence>
<keyword evidence="6" id="KW-0496">Mitochondrion</keyword>
<evidence type="ECO:0000256" key="8">
    <source>
        <dbReference type="ARBA" id="ARBA00038077"/>
    </source>
</evidence>
<dbReference type="Proteomes" id="UP000696485">
    <property type="component" value="Unassembled WGS sequence"/>
</dbReference>
<evidence type="ECO:0000256" key="3">
    <source>
        <dbReference type="ARBA" id="ARBA00022692"/>
    </source>
</evidence>
<comment type="similarity">
    <text evidence="8">Belongs to the PET100 family.</text>
</comment>
<sequence>MAGPKLEVFKFGVYIFTPVMFMVYFGKEDALVAYSSRVKCAPEFYDKHVRNSKFWPAQEVVNTRTGIDRQEMLYEVERLKQERLARKAAREALSEGKDV</sequence>
<evidence type="ECO:0000256" key="5">
    <source>
        <dbReference type="ARBA" id="ARBA00022989"/>
    </source>
</evidence>
<dbReference type="GO" id="GO:0033617">
    <property type="term" value="P:mitochondrial respiratory chain complex IV assembly"/>
    <property type="evidence" value="ECO:0007669"/>
    <property type="project" value="InterPro"/>
</dbReference>
<dbReference type="Pfam" id="PF09803">
    <property type="entry name" value="Pet100"/>
    <property type="match status" value="1"/>
</dbReference>
<comment type="caution">
    <text evidence="9">The sequence shown here is derived from an EMBL/GenBank/DDBJ whole genome shotgun (WGS) entry which is preliminary data.</text>
</comment>
<keyword evidence="7" id="KW-0472">Membrane</keyword>
<evidence type="ECO:0000256" key="2">
    <source>
        <dbReference type="ARBA" id="ARBA00004325"/>
    </source>
</evidence>
<evidence type="ECO:0000256" key="7">
    <source>
        <dbReference type="ARBA" id="ARBA00023136"/>
    </source>
</evidence>
<comment type="subcellular location">
    <subcellularLocation>
        <location evidence="1">Membrane</location>
        <topology evidence="1">Single-pass membrane protein</topology>
    </subcellularLocation>
    <subcellularLocation>
        <location evidence="2">Mitochondrion membrane</location>
    </subcellularLocation>
</comment>
<dbReference type="PANTHER" id="PTHR33968:SF1">
    <property type="entry name" value="PROTEIN PET100 HOMOLOG, MITOCHONDRIAL"/>
    <property type="match status" value="1"/>
</dbReference>
<dbReference type="AlphaFoldDB" id="A0A9P5SSE7"/>
<keyword evidence="3" id="KW-0812">Transmembrane</keyword>
<evidence type="ECO:0000256" key="6">
    <source>
        <dbReference type="ARBA" id="ARBA00023128"/>
    </source>
</evidence>
<evidence type="ECO:0000313" key="10">
    <source>
        <dbReference type="Proteomes" id="UP000696485"/>
    </source>
</evidence>
<gene>
    <name evidence="9" type="ORF">BG006_011057</name>
</gene>
<name>A0A9P5SSE7_9FUNG</name>
<reference evidence="9" key="1">
    <citation type="journal article" date="2020" name="Fungal Divers.">
        <title>Resolving the Mortierellaceae phylogeny through synthesis of multi-gene phylogenetics and phylogenomics.</title>
        <authorList>
            <person name="Vandepol N."/>
            <person name="Liber J."/>
            <person name="Desiro A."/>
            <person name="Na H."/>
            <person name="Kennedy M."/>
            <person name="Barry K."/>
            <person name="Grigoriev I.V."/>
            <person name="Miller A.N."/>
            <person name="O'Donnell K."/>
            <person name="Stajich J.E."/>
            <person name="Bonito G."/>
        </authorList>
    </citation>
    <scope>NUCLEOTIDE SEQUENCE</scope>
    <source>
        <strain evidence="9">NVP1</strain>
    </source>
</reference>
<organism evidence="9 10">
    <name type="scientific">Podila minutissima</name>
    <dbReference type="NCBI Taxonomy" id="64525"/>
    <lineage>
        <taxon>Eukaryota</taxon>
        <taxon>Fungi</taxon>
        <taxon>Fungi incertae sedis</taxon>
        <taxon>Mucoromycota</taxon>
        <taxon>Mortierellomycotina</taxon>
        <taxon>Mortierellomycetes</taxon>
        <taxon>Mortierellales</taxon>
        <taxon>Mortierellaceae</taxon>
        <taxon>Podila</taxon>
    </lineage>
</organism>
<dbReference type="GO" id="GO:0051082">
    <property type="term" value="F:unfolded protein binding"/>
    <property type="evidence" value="ECO:0007669"/>
    <property type="project" value="TreeGrafter"/>
</dbReference>
<dbReference type="GO" id="GO:0005743">
    <property type="term" value="C:mitochondrial inner membrane"/>
    <property type="evidence" value="ECO:0007669"/>
    <property type="project" value="TreeGrafter"/>
</dbReference>
<dbReference type="PANTHER" id="PTHR33968">
    <property type="entry name" value="PROTEIN PET100 HOMOLOG, MITOCHONDRIAL"/>
    <property type="match status" value="1"/>
</dbReference>
<protein>
    <submittedName>
        <fullName evidence="9">Uncharacterized protein</fullName>
    </submittedName>
</protein>
<dbReference type="EMBL" id="JAAAUY010000092">
    <property type="protein sequence ID" value="KAF9335632.1"/>
    <property type="molecule type" value="Genomic_DNA"/>
</dbReference>
<keyword evidence="5" id="KW-1133">Transmembrane helix</keyword>